<feature type="compositionally biased region" description="Basic and acidic residues" evidence="1">
    <location>
        <begin position="296"/>
        <end position="310"/>
    </location>
</feature>
<feature type="compositionally biased region" description="Acidic residues" evidence="1">
    <location>
        <begin position="461"/>
        <end position="492"/>
    </location>
</feature>
<feature type="compositionally biased region" description="Basic residues" evidence="1">
    <location>
        <begin position="279"/>
        <end position="293"/>
    </location>
</feature>
<reference evidence="2 3" key="1">
    <citation type="submission" date="2016-02" db="EMBL/GenBank/DDBJ databases">
        <title>Genome analysis of coral dinoflagellate symbionts highlights evolutionary adaptations to a symbiotic lifestyle.</title>
        <authorList>
            <person name="Aranda M."/>
            <person name="Li Y."/>
            <person name="Liew Y.J."/>
            <person name="Baumgarten S."/>
            <person name="Simakov O."/>
            <person name="Wilson M."/>
            <person name="Piel J."/>
            <person name="Ashoor H."/>
            <person name="Bougouffa S."/>
            <person name="Bajic V.B."/>
            <person name="Ryu T."/>
            <person name="Ravasi T."/>
            <person name="Bayer T."/>
            <person name="Micklem G."/>
            <person name="Kim H."/>
            <person name="Bhak J."/>
            <person name="Lajeunesse T.C."/>
            <person name="Voolstra C.R."/>
        </authorList>
    </citation>
    <scope>NUCLEOTIDE SEQUENCE [LARGE SCALE GENOMIC DNA]</scope>
    <source>
        <strain evidence="2 3">CCMP2467</strain>
    </source>
</reference>
<protein>
    <submittedName>
        <fullName evidence="2">Uncharacterized protein</fullName>
    </submittedName>
</protein>
<gene>
    <name evidence="2" type="ORF">AK812_SmicGene4400</name>
</gene>
<evidence type="ECO:0000256" key="1">
    <source>
        <dbReference type="SAM" id="MobiDB-lite"/>
    </source>
</evidence>
<feature type="compositionally biased region" description="Basic and acidic residues" evidence="1">
    <location>
        <begin position="493"/>
        <end position="502"/>
    </location>
</feature>
<dbReference type="OrthoDB" id="438019at2759"/>
<dbReference type="AlphaFoldDB" id="A0A1Q9EWL0"/>
<evidence type="ECO:0000313" key="2">
    <source>
        <dbReference type="EMBL" id="OLQ11799.1"/>
    </source>
</evidence>
<comment type="caution">
    <text evidence="2">The sequence shown here is derived from an EMBL/GenBank/DDBJ whole genome shotgun (WGS) entry which is preliminary data.</text>
</comment>
<feature type="region of interest" description="Disordered" evidence="1">
    <location>
        <begin position="257"/>
        <end position="321"/>
    </location>
</feature>
<feature type="region of interest" description="Disordered" evidence="1">
    <location>
        <begin position="461"/>
        <end position="535"/>
    </location>
</feature>
<name>A0A1Q9EWL0_SYMMI</name>
<feature type="compositionally biased region" description="Basic residues" evidence="1">
    <location>
        <begin position="522"/>
        <end position="532"/>
    </location>
</feature>
<dbReference type="EMBL" id="LSRX01000054">
    <property type="protein sequence ID" value="OLQ11799.1"/>
    <property type="molecule type" value="Genomic_DNA"/>
</dbReference>
<sequence length="550" mass="61561">MIEAKQRELEGLQEGGKPASKRLIADPSITVDDLAKIFGKYLEYKGSRDLWSLISPPPGGPSQFHWHTPVNGDWTAKVSGLLFDLLDLAPNTKLLGTQVIAAFRFLHANKNLMLPESRTQSHLDKMDMAIRLLMSFLRQLKVNDSLRARVTGASDLMKINLCLEKIQLPSWYQGEAPDMVPPAAKKAKQASASRPVELPSMPSIFDRILGGRGKTQHEKPKAPTKPLELPSKKTVKGCKPSDLLVEAMNFVPRQVSQATGKKTTGKNPVKAMKAPKATKVMKKVVKSMKKKTPMKPTKEATKEESKQEHKPKPKAKAKAGSKNLKFESEKYGLCKLEMYSEKSYIRQVLPGGGFKSIVSCCQKGVHADVVRQLVPHVEKGLTDIREELEAIGVTNLLDIKIVRESLNGRWSSKLCLGKRLEVAPAEPETTEPEVPMEEAEEEIDSAELAVFFSGDGYAREEVEDAAEEGGDDGQGPEEEEEEDEEEEEEEEGEKPVEEKPVEDQEEEDQEEDEESEEEDRDKKKKKKRKTRSRLLQQNMAMMQRMLQSGH</sequence>
<organism evidence="2 3">
    <name type="scientific">Symbiodinium microadriaticum</name>
    <name type="common">Dinoflagellate</name>
    <name type="synonym">Zooxanthella microadriatica</name>
    <dbReference type="NCBI Taxonomy" id="2951"/>
    <lineage>
        <taxon>Eukaryota</taxon>
        <taxon>Sar</taxon>
        <taxon>Alveolata</taxon>
        <taxon>Dinophyceae</taxon>
        <taxon>Suessiales</taxon>
        <taxon>Symbiodiniaceae</taxon>
        <taxon>Symbiodinium</taxon>
    </lineage>
</organism>
<dbReference type="Proteomes" id="UP000186817">
    <property type="component" value="Unassembled WGS sequence"/>
</dbReference>
<feature type="region of interest" description="Disordered" evidence="1">
    <location>
        <begin position="212"/>
        <end position="235"/>
    </location>
</feature>
<proteinExistence type="predicted"/>
<evidence type="ECO:0000313" key="3">
    <source>
        <dbReference type="Proteomes" id="UP000186817"/>
    </source>
</evidence>
<accession>A0A1Q9EWL0</accession>
<keyword evidence="3" id="KW-1185">Reference proteome</keyword>
<feature type="compositionally biased region" description="Low complexity" evidence="1">
    <location>
        <begin position="268"/>
        <end position="278"/>
    </location>
</feature>
<feature type="compositionally biased region" description="Polar residues" evidence="1">
    <location>
        <begin position="257"/>
        <end position="266"/>
    </location>
</feature>
<feature type="compositionally biased region" description="Acidic residues" evidence="1">
    <location>
        <begin position="503"/>
        <end position="519"/>
    </location>
</feature>